<dbReference type="Proteomes" id="UP001224122">
    <property type="component" value="Unassembled WGS sequence"/>
</dbReference>
<accession>A0ABT9XUN5</accession>
<comment type="caution">
    <text evidence="1">The sequence shown here is derived from an EMBL/GenBank/DDBJ whole genome shotgun (WGS) entry which is preliminary data.</text>
</comment>
<protein>
    <submittedName>
        <fullName evidence="1">DNA-directed RNA polymerase subunit RPC12/RpoP</fullName>
    </submittedName>
</protein>
<evidence type="ECO:0000313" key="1">
    <source>
        <dbReference type="EMBL" id="MDQ0199265.1"/>
    </source>
</evidence>
<name>A0ABT9XUN5_9BACI</name>
<evidence type="ECO:0000313" key="2">
    <source>
        <dbReference type="Proteomes" id="UP001224122"/>
    </source>
</evidence>
<sequence>MDVCISCGNELSTMERNRCECWECRDTTVEAYEEEDN</sequence>
<keyword evidence="1" id="KW-0240">DNA-directed RNA polymerase</keyword>
<dbReference type="EMBL" id="JAUSTW010000003">
    <property type="protein sequence ID" value="MDQ0199265.1"/>
    <property type="molecule type" value="Genomic_DNA"/>
</dbReference>
<dbReference type="GO" id="GO:0000428">
    <property type="term" value="C:DNA-directed RNA polymerase complex"/>
    <property type="evidence" value="ECO:0007669"/>
    <property type="project" value="UniProtKB-KW"/>
</dbReference>
<organism evidence="1 2">
    <name type="scientific">Neobacillus ginsengisoli</name>
    <dbReference type="NCBI Taxonomy" id="904295"/>
    <lineage>
        <taxon>Bacteria</taxon>
        <taxon>Bacillati</taxon>
        <taxon>Bacillota</taxon>
        <taxon>Bacilli</taxon>
        <taxon>Bacillales</taxon>
        <taxon>Bacillaceae</taxon>
        <taxon>Neobacillus</taxon>
    </lineage>
</organism>
<keyword evidence="2" id="KW-1185">Reference proteome</keyword>
<reference evidence="1 2" key="1">
    <citation type="submission" date="2023-07" db="EMBL/GenBank/DDBJ databases">
        <title>Genomic Encyclopedia of Type Strains, Phase IV (KMG-IV): sequencing the most valuable type-strain genomes for metagenomic binning, comparative biology and taxonomic classification.</title>
        <authorList>
            <person name="Goeker M."/>
        </authorList>
    </citation>
    <scope>NUCLEOTIDE SEQUENCE [LARGE SCALE GENOMIC DNA]</scope>
    <source>
        <strain evidence="1 2">DSM 27594</strain>
    </source>
</reference>
<keyword evidence="1" id="KW-0804">Transcription</keyword>
<gene>
    <name evidence="1" type="ORF">J2S10_002423</name>
</gene>
<proteinExistence type="predicted"/>